<dbReference type="Proteomes" id="UP001054252">
    <property type="component" value="Unassembled WGS sequence"/>
</dbReference>
<keyword evidence="5" id="KW-1185">Reference proteome</keyword>
<evidence type="ECO:0008006" key="6">
    <source>
        <dbReference type="Google" id="ProtNLM"/>
    </source>
</evidence>
<organism evidence="4 5">
    <name type="scientific">Rubroshorea leprosula</name>
    <dbReference type="NCBI Taxonomy" id="152421"/>
    <lineage>
        <taxon>Eukaryota</taxon>
        <taxon>Viridiplantae</taxon>
        <taxon>Streptophyta</taxon>
        <taxon>Embryophyta</taxon>
        <taxon>Tracheophyta</taxon>
        <taxon>Spermatophyta</taxon>
        <taxon>Magnoliopsida</taxon>
        <taxon>eudicotyledons</taxon>
        <taxon>Gunneridae</taxon>
        <taxon>Pentapetalae</taxon>
        <taxon>rosids</taxon>
        <taxon>malvids</taxon>
        <taxon>Malvales</taxon>
        <taxon>Dipterocarpaceae</taxon>
        <taxon>Rubroshorea</taxon>
    </lineage>
</organism>
<feature type="domain" description="GAG-pre-integrase" evidence="2">
    <location>
        <begin position="266"/>
        <end position="327"/>
    </location>
</feature>
<dbReference type="PANTHER" id="PTHR35317:SF27">
    <property type="entry name" value="RETROVIRUS-RELATED POL POLYPROTEIN FROM TRANSPOSON TNT 1-94"/>
    <property type="match status" value="1"/>
</dbReference>
<dbReference type="Pfam" id="PF22936">
    <property type="entry name" value="Pol_BBD"/>
    <property type="match status" value="1"/>
</dbReference>
<dbReference type="InterPro" id="IPR025724">
    <property type="entry name" value="GAG-pre-integrase_dom"/>
</dbReference>
<evidence type="ECO:0000259" key="2">
    <source>
        <dbReference type="Pfam" id="PF13976"/>
    </source>
</evidence>
<feature type="region of interest" description="Disordered" evidence="1">
    <location>
        <begin position="142"/>
        <end position="162"/>
    </location>
</feature>
<dbReference type="Pfam" id="PF13976">
    <property type="entry name" value="gag_pre-integrs"/>
    <property type="match status" value="1"/>
</dbReference>
<protein>
    <recommendedName>
        <fullName evidence="6">Retrovirus-related Pol polyprotein from transposon TNT 1-94</fullName>
    </recommendedName>
</protein>
<evidence type="ECO:0000256" key="1">
    <source>
        <dbReference type="SAM" id="MobiDB-lite"/>
    </source>
</evidence>
<accession>A0AAV5MCH1</accession>
<dbReference type="InterPro" id="IPR054722">
    <property type="entry name" value="PolX-like_BBD"/>
</dbReference>
<dbReference type="AlphaFoldDB" id="A0AAV5MCH1"/>
<comment type="caution">
    <text evidence="4">The sequence shown here is derived from an EMBL/GenBank/DDBJ whole genome shotgun (WGS) entry which is preliminary data.</text>
</comment>
<evidence type="ECO:0000313" key="5">
    <source>
        <dbReference type="Proteomes" id="UP001054252"/>
    </source>
</evidence>
<gene>
    <name evidence="4" type="ORF">SLEP1_g53274</name>
</gene>
<reference evidence="4 5" key="1">
    <citation type="journal article" date="2021" name="Commun. Biol.">
        <title>The genome of Shorea leprosula (Dipterocarpaceae) highlights the ecological relevance of drought in aseasonal tropical rainforests.</title>
        <authorList>
            <person name="Ng K.K.S."/>
            <person name="Kobayashi M.J."/>
            <person name="Fawcett J.A."/>
            <person name="Hatakeyama M."/>
            <person name="Paape T."/>
            <person name="Ng C.H."/>
            <person name="Ang C.C."/>
            <person name="Tnah L.H."/>
            <person name="Lee C.T."/>
            <person name="Nishiyama T."/>
            <person name="Sese J."/>
            <person name="O'Brien M.J."/>
            <person name="Copetti D."/>
            <person name="Mohd Noor M.I."/>
            <person name="Ong R.C."/>
            <person name="Putra M."/>
            <person name="Sireger I.Z."/>
            <person name="Indrioko S."/>
            <person name="Kosugi Y."/>
            <person name="Izuno A."/>
            <person name="Isagi Y."/>
            <person name="Lee S.L."/>
            <person name="Shimizu K.K."/>
        </authorList>
    </citation>
    <scope>NUCLEOTIDE SEQUENCE [LARGE SCALE GENOMIC DNA]</scope>
    <source>
        <strain evidence="4">214</strain>
    </source>
</reference>
<proteinExistence type="predicted"/>
<dbReference type="EMBL" id="BPVZ01000205">
    <property type="protein sequence ID" value="GKV46282.1"/>
    <property type="molecule type" value="Genomic_DNA"/>
</dbReference>
<sequence length="327" mass="37642">MAKNYLFQAIDWAILETILNKSTSKTIWDSMTKKYQGNERAKQQQRQALTMAIANKMRIHGENLEDVAIVEKILRSMTTKFIYVVFSINESNDIEALSLDELQNSLLIYEWKIDRQDKQEQAMQISQTQALQTIVNSRAVSRGKENWKGRSRSDRLRSEHNQKSDDASLFMVYHPKEVSEKNVWYLDTGCSNHMCVKGRGKVTIRAKNNSVQTIANVLYVPDLKSNLLSLGQLQEKGYEILIKDGVCQVHDPKLGLIVKVKMTGNRLFPLYLQTTNLSFLSTKMKDTAWFWHYQDGHLYFGGLKALQQKKMVNGLPHFDSPSEICEI</sequence>
<evidence type="ECO:0000313" key="4">
    <source>
        <dbReference type="EMBL" id="GKV46282.1"/>
    </source>
</evidence>
<feature type="domain" description="Retrovirus-related Pol polyprotein from transposon TNT 1-94-like beta-barrel" evidence="3">
    <location>
        <begin position="196"/>
        <end position="238"/>
    </location>
</feature>
<evidence type="ECO:0000259" key="3">
    <source>
        <dbReference type="Pfam" id="PF22936"/>
    </source>
</evidence>
<name>A0AAV5MCH1_9ROSI</name>
<dbReference type="PANTHER" id="PTHR35317">
    <property type="entry name" value="OS04G0629600 PROTEIN"/>
    <property type="match status" value="1"/>
</dbReference>